<keyword evidence="5 7" id="KW-0472">Membrane</keyword>
<dbReference type="GO" id="GO:0016020">
    <property type="term" value="C:membrane"/>
    <property type="evidence" value="ECO:0007669"/>
    <property type="project" value="UniProtKB-SubCell"/>
</dbReference>
<dbReference type="GO" id="GO:0005783">
    <property type="term" value="C:endoplasmic reticulum"/>
    <property type="evidence" value="ECO:0007669"/>
    <property type="project" value="TreeGrafter"/>
</dbReference>
<dbReference type="InterPro" id="IPR051645">
    <property type="entry name" value="PER33/POM33_regulator"/>
</dbReference>
<dbReference type="GO" id="GO:0071786">
    <property type="term" value="P:endoplasmic reticulum tubular network organization"/>
    <property type="evidence" value="ECO:0007669"/>
    <property type="project" value="TreeGrafter"/>
</dbReference>
<evidence type="ECO:0000256" key="4">
    <source>
        <dbReference type="ARBA" id="ARBA00022989"/>
    </source>
</evidence>
<proteinExistence type="inferred from homology"/>
<evidence type="ECO:0000256" key="7">
    <source>
        <dbReference type="SAM" id="Phobius"/>
    </source>
</evidence>
<keyword evidence="4 7" id="KW-1133">Transmembrane helix</keyword>
<feature type="transmembrane region" description="Helical" evidence="7">
    <location>
        <begin position="198"/>
        <end position="225"/>
    </location>
</feature>
<evidence type="ECO:0000313" key="8">
    <source>
        <dbReference type="EMBL" id="GAX77857.1"/>
    </source>
</evidence>
<evidence type="ECO:0000256" key="2">
    <source>
        <dbReference type="ARBA" id="ARBA00007322"/>
    </source>
</evidence>
<keyword evidence="9" id="KW-1185">Reference proteome</keyword>
<dbReference type="AlphaFoldDB" id="A0A250X447"/>
<feature type="transmembrane region" description="Helical" evidence="7">
    <location>
        <begin position="155"/>
        <end position="178"/>
    </location>
</feature>
<feature type="transmembrane region" description="Helical" evidence="7">
    <location>
        <begin position="124"/>
        <end position="143"/>
    </location>
</feature>
<feature type="compositionally biased region" description="Low complexity" evidence="6">
    <location>
        <begin position="74"/>
        <end position="84"/>
    </location>
</feature>
<dbReference type="EMBL" id="BEGY01000027">
    <property type="protein sequence ID" value="GAX77857.1"/>
    <property type="molecule type" value="Genomic_DNA"/>
</dbReference>
<dbReference type="OrthoDB" id="536910at2759"/>
<reference evidence="8 9" key="1">
    <citation type="submission" date="2017-08" db="EMBL/GenBank/DDBJ databases">
        <title>Acidophilic green algal genome provides insights into adaptation to an acidic environment.</title>
        <authorList>
            <person name="Hirooka S."/>
            <person name="Hirose Y."/>
            <person name="Kanesaki Y."/>
            <person name="Higuchi S."/>
            <person name="Fujiwara T."/>
            <person name="Onuma R."/>
            <person name="Era A."/>
            <person name="Ohbayashi R."/>
            <person name="Uzuka A."/>
            <person name="Nozaki H."/>
            <person name="Yoshikawa H."/>
            <person name="Miyagishima S.Y."/>
        </authorList>
    </citation>
    <scope>NUCLEOTIDE SEQUENCE [LARGE SCALE GENOMIC DNA]</scope>
    <source>
        <strain evidence="8 9">NIES-2499</strain>
    </source>
</reference>
<feature type="transmembrane region" description="Helical" evidence="7">
    <location>
        <begin position="274"/>
        <end position="294"/>
    </location>
</feature>
<comment type="subcellular location">
    <subcellularLocation>
        <location evidence="1">Membrane</location>
        <topology evidence="1">Multi-pass membrane protein</topology>
    </subcellularLocation>
</comment>
<comment type="similarity">
    <text evidence="2">Belongs to the PER33/POM33 family.</text>
</comment>
<evidence type="ECO:0000256" key="6">
    <source>
        <dbReference type="SAM" id="MobiDB-lite"/>
    </source>
</evidence>
<sequence>MSKESKVDAFRSYNFDEDSKWQSYVRTIELPGVDAVAALQRVKAKWYKREVDQEFEIEWVANAPVKPASQPFTSRAVPPQQQQSAPPPPRSTPSSSTSNIPPPNSWRSSTQTNLIGDESTQLRIFAMHVLLLLCAVFHTFPVLPISSCSLRCYTWFMRIGVFTQLYKVVTKYGAPTLYPFHWNGLMMWLQQAMSSTDFFYGMCAFSFGGLRSSVTLAMAPLLIVSVRQSLQYAAKKFSTSAFWQILGSKAYAWISSRSALLDTATTWCEVALGFLVVGLLITPNRNFMLVFFYWNMLKMRFLTPESSAAHRQVWYQLDNYTKSYRANFPYVNPVIQWVQNWFNTIPGAR</sequence>
<keyword evidence="3 7" id="KW-0812">Transmembrane</keyword>
<organism evidence="8 9">
    <name type="scientific">Chlamydomonas eustigma</name>
    <dbReference type="NCBI Taxonomy" id="1157962"/>
    <lineage>
        <taxon>Eukaryota</taxon>
        <taxon>Viridiplantae</taxon>
        <taxon>Chlorophyta</taxon>
        <taxon>core chlorophytes</taxon>
        <taxon>Chlorophyceae</taxon>
        <taxon>CS clade</taxon>
        <taxon>Chlamydomonadales</taxon>
        <taxon>Chlamydomonadaceae</taxon>
        <taxon>Chlamydomonas</taxon>
    </lineage>
</organism>
<evidence type="ECO:0000256" key="3">
    <source>
        <dbReference type="ARBA" id="ARBA00022692"/>
    </source>
</evidence>
<dbReference type="GO" id="GO:0061024">
    <property type="term" value="P:membrane organization"/>
    <property type="evidence" value="ECO:0007669"/>
    <property type="project" value="TreeGrafter"/>
</dbReference>
<dbReference type="STRING" id="1157962.A0A250X447"/>
<gene>
    <name evidence="8" type="ORF">CEUSTIGMA_g5299.t1</name>
</gene>
<comment type="caution">
    <text evidence="8">The sequence shown here is derived from an EMBL/GenBank/DDBJ whole genome shotgun (WGS) entry which is preliminary data.</text>
</comment>
<protein>
    <submittedName>
        <fullName evidence="8">Uncharacterized protein</fullName>
    </submittedName>
</protein>
<evidence type="ECO:0000256" key="5">
    <source>
        <dbReference type="ARBA" id="ARBA00023136"/>
    </source>
</evidence>
<dbReference type="Pfam" id="PF03661">
    <property type="entry name" value="TMEM33_Pom33"/>
    <property type="match status" value="1"/>
</dbReference>
<evidence type="ECO:0000313" key="9">
    <source>
        <dbReference type="Proteomes" id="UP000232323"/>
    </source>
</evidence>
<dbReference type="Proteomes" id="UP000232323">
    <property type="component" value="Unassembled WGS sequence"/>
</dbReference>
<evidence type="ECO:0000256" key="1">
    <source>
        <dbReference type="ARBA" id="ARBA00004141"/>
    </source>
</evidence>
<accession>A0A250X447</accession>
<dbReference type="InterPro" id="IPR005344">
    <property type="entry name" value="TMEM33/Pom33"/>
</dbReference>
<dbReference type="PANTHER" id="PTHR12703:SF4">
    <property type="entry name" value="TRANSMEMBRANE PROTEIN 33"/>
    <property type="match status" value="1"/>
</dbReference>
<name>A0A250X447_9CHLO</name>
<feature type="region of interest" description="Disordered" evidence="6">
    <location>
        <begin position="70"/>
        <end position="111"/>
    </location>
</feature>
<dbReference type="PANTHER" id="PTHR12703">
    <property type="entry name" value="TRANSMEMBRANE PROTEIN 33"/>
    <property type="match status" value="1"/>
</dbReference>